<evidence type="ECO:0000256" key="1">
    <source>
        <dbReference type="SAM" id="MobiDB-lite"/>
    </source>
</evidence>
<evidence type="ECO:0000313" key="5">
    <source>
        <dbReference type="Proteomes" id="UP000184501"/>
    </source>
</evidence>
<name>A0A1M4XJB2_STRHI</name>
<dbReference type="SUPFAM" id="SSF56601">
    <property type="entry name" value="beta-lactamase/transpeptidase-like"/>
    <property type="match status" value="1"/>
</dbReference>
<dbReference type="OrthoDB" id="4981298at2"/>
<dbReference type="InterPro" id="IPR012338">
    <property type="entry name" value="Beta-lactam/transpept-like"/>
</dbReference>
<feature type="compositionally biased region" description="Low complexity" evidence="1">
    <location>
        <begin position="28"/>
        <end position="48"/>
    </location>
</feature>
<proteinExistence type="predicted"/>
<dbReference type="EMBL" id="FQVN01000002">
    <property type="protein sequence ID" value="SHE93478.1"/>
    <property type="molecule type" value="Genomic_DNA"/>
</dbReference>
<keyword evidence="2" id="KW-0732">Signal</keyword>
<reference evidence="4 5" key="1">
    <citation type="submission" date="2016-11" db="EMBL/GenBank/DDBJ databases">
        <authorList>
            <person name="Jaros S."/>
            <person name="Januszkiewicz K."/>
            <person name="Wedrychowicz H."/>
        </authorList>
    </citation>
    <scope>NUCLEOTIDE SEQUENCE [LARGE SCALE GENOMIC DNA]</scope>
    <source>
        <strain evidence="4 5">DSM 44523</strain>
    </source>
</reference>
<feature type="chain" id="PRO_5013155162" evidence="2">
    <location>
        <begin position="25"/>
        <end position="353"/>
    </location>
</feature>
<dbReference type="GO" id="GO:0008800">
    <property type="term" value="F:beta-lactamase activity"/>
    <property type="evidence" value="ECO:0007669"/>
    <property type="project" value="InterPro"/>
</dbReference>
<accession>A0A1M4XJB2</accession>
<dbReference type="GO" id="GO:0030655">
    <property type="term" value="P:beta-lactam antibiotic catabolic process"/>
    <property type="evidence" value="ECO:0007669"/>
    <property type="project" value="InterPro"/>
</dbReference>
<feature type="compositionally biased region" description="Pro residues" evidence="1">
    <location>
        <begin position="66"/>
        <end position="75"/>
    </location>
</feature>
<dbReference type="STRING" id="2017.SAMN05444320_10220"/>
<dbReference type="PANTHER" id="PTHR35333:SF3">
    <property type="entry name" value="BETA-LACTAMASE-TYPE TRANSPEPTIDASE FOLD CONTAINING PROTEIN"/>
    <property type="match status" value="1"/>
</dbReference>
<feature type="region of interest" description="Disordered" evidence="1">
    <location>
        <begin position="28"/>
        <end position="75"/>
    </location>
</feature>
<organism evidence="4 5">
    <name type="scientific">Streptoalloteichus hindustanus</name>
    <dbReference type="NCBI Taxonomy" id="2017"/>
    <lineage>
        <taxon>Bacteria</taxon>
        <taxon>Bacillati</taxon>
        <taxon>Actinomycetota</taxon>
        <taxon>Actinomycetes</taxon>
        <taxon>Pseudonocardiales</taxon>
        <taxon>Pseudonocardiaceae</taxon>
        <taxon>Streptoalloteichus</taxon>
    </lineage>
</organism>
<dbReference type="GO" id="GO:0046677">
    <property type="term" value="P:response to antibiotic"/>
    <property type="evidence" value="ECO:0007669"/>
    <property type="project" value="InterPro"/>
</dbReference>
<keyword evidence="5" id="KW-1185">Reference proteome</keyword>
<dbReference type="Gene3D" id="3.40.710.10">
    <property type="entry name" value="DD-peptidase/beta-lactamase superfamily"/>
    <property type="match status" value="1"/>
</dbReference>
<dbReference type="PANTHER" id="PTHR35333">
    <property type="entry name" value="BETA-LACTAMASE"/>
    <property type="match status" value="1"/>
</dbReference>
<feature type="signal peptide" evidence="2">
    <location>
        <begin position="1"/>
        <end position="24"/>
    </location>
</feature>
<evidence type="ECO:0000256" key="2">
    <source>
        <dbReference type="SAM" id="SignalP"/>
    </source>
</evidence>
<feature type="domain" description="Beta-lactamase class A catalytic" evidence="3">
    <location>
        <begin position="187"/>
        <end position="323"/>
    </location>
</feature>
<evidence type="ECO:0000313" key="4">
    <source>
        <dbReference type="EMBL" id="SHE93478.1"/>
    </source>
</evidence>
<dbReference type="Proteomes" id="UP000184501">
    <property type="component" value="Unassembled WGS sequence"/>
</dbReference>
<protein>
    <submittedName>
        <fullName evidence="4">Beta-lactamase class A</fullName>
    </submittedName>
</protein>
<evidence type="ECO:0000259" key="3">
    <source>
        <dbReference type="Pfam" id="PF13354"/>
    </source>
</evidence>
<dbReference type="AlphaFoldDB" id="A0A1M4XJB2"/>
<gene>
    <name evidence="4" type="ORF">SAMN05444320_10220</name>
</gene>
<dbReference type="Pfam" id="PF13354">
    <property type="entry name" value="Beta-lactamase2"/>
    <property type="match status" value="1"/>
</dbReference>
<dbReference type="InterPro" id="IPR000871">
    <property type="entry name" value="Beta-lactam_class-A"/>
</dbReference>
<dbReference type="InterPro" id="IPR045155">
    <property type="entry name" value="Beta-lactam_cat"/>
</dbReference>
<sequence>MPGPRRALLSTVATLVLVASSSLAMPAASSSRHTAALSATTPPSESSPRPAPPARPMRYRRSPASRFPPTPLPPFVAPTRSPVSLAALDPLLPADPTALPGRFVVPLVPLGPLPPDPVRPELAVAAREAAPSARLGIQVLDRDSGRTVVEWEPEQQFASQSLVKLLLAVDWLHTHGPPDAARRYRLGRMLAVSDDSVADELWSTNGGPEIVDRMSELVGLRGTTPPADPTMWGDTRTTAADMVALYRYLLERAPPAHRALVLDALGAFAPSAADGFDQAFGIPTVARGQHWVVKQGWACCLPGYSLHTTGVVGANNRFVVAVLSEHPTAGRWSAAVAAVNAATAALVPALAAS</sequence>
<dbReference type="RefSeq" id="WP_143173978.1">
    <property type="nucleotide sequence ID" value="NZ_FQVN01000002.1"/>
</dbReference>